<dbReference type="InterPro" id="IPR011990">
    <property type="entry name" value="TPR-like_helical_dom_sf"/>
</dbReference>
<dbReference type="PANTHER" id="PTHR47926:SF358">
    <property type="entry name" value="PENTATRICOPEPTIDE REPEAT-CONTAINING PROTEIN-RELATED"/>
    <property type="match status" value="1"/>
</dbReference>
<organism evidence="5">
    <name type="scientific">Oryza punctata</name>
    <name type="common">Red rice</name>
    <dbReference type="NCBI Taxonomy" id="4537"/>
    <lineage>
        <taxon>Eukaryota</taxon>
        <taxon>Viridiplantae</taxon>
        <taxon>Streptophyta</taxon>
        <taxon>Embryophyta</taxon>
        <taxon>Tracheophyta</taxon>
        <taxon>Spermatophyta</taxon>
        <taxon>Magnoliopsida</taxon>
        <taxon>Liliopsida</taxon>
        <taxon>Poales</taxon>
        <taxon>Poaceae</taxon>
        <taxon>BOP clade</taxon>
        <taxon>Oryzoideae</taxon>
        <taxon>Oryzeae</taxon>
        <taxon>Oryzinae</taxon>
        <taxon>Oryza</taxon>
    </lineage>
</organism>
<dbReference type="OMA" id="PATCQER"/>
<dbReference type="GO" id="GO:0099402">
    <property type="term" value="P:plant organ development"/>
    <property type="evidence" value="ECO:0007669"/>
    <property type="project" value="UniProtKB-ARBA"/>
</dbReference>
<dbReference type="eggNOG" id="KOG4197">
    <property type="taxonomic scope" value="Eukaryota"/>
</dbReference>
<dbReference type="InterPro" id="IPR032867">
    <property type="entry name" value="DYW_dom"/>
</dbReference>
<dbReference type="Pfam" id="PF14432">
    <property type="entry name" value="DYW_deaminase"/>
    <property type="match status" value="1"/>
</dbReference>
<feature type="repeat" description="PPR" evidence="3">
    <location>
        <begin position="437"/>
        <end position="471"/>
    </location>
</feature>
<dbReference type="Gene3D" id="1.25.40.10">
    <property type="entry name" value="Tetratricopeptide repeat domain"/>
    <property type="match status" value="9"/>
</dbReference>
<dbReference type="GO" id="GO:0003723">
    <property type="term" value="F:RNA binding"/>
    <property type="evidence" value="ECO:0007669"/>
    <property type="project" value="InterPro"/>
</dbReference>
<dbReference type="Gramene" id="OPUNC06G24460.1">
    <property type="protein sequence ID" value="OPUNC06G24460.1"/>
    <property type="gene ID" value="OPUNC06G24460"/>
</dbReference>
<feature type="repeat" description="PPR" evidence="3">
    <location>
        <begin position="203"/>
        <end position="237"/>
    </location>
</feature>
<feature type="repeat" description="PPR" evidence="3">
    <location>
        <begin position="739"/>
        <end position="773"/>
    </location>
</feature>
<evidence type="ECO:0000256" key="3">
    <source>
        <dbReference type="PROSITE-ProRule" id="PRU00708"/>
    </source>
</evidence>
<dbReference type="Pfam" id="PF13041">
    <property type="entry name" value="PPR_2"/>
    <property type="match status" value="4"/>
</dbReference>
<dbReference type="Pfam" id="PF20430">
    <property type="entry name" value="Eplus_motif"/>
    <property type="match status" value="1"/>
</dbReference>
<dbReference type="Proteomes" id="UP000026962">
    <property type="component" value="Chromosome 6"/>
</dbReference>
<dbReference type="InterPro" id="IPR002885">
    <property type="entry name" value="PPR_rpt"/>
</dbReference>
<feature type="repeat" description="PPR" evidence="3">
    <location>
        <begin position="1144"/>
        <end position="1178"/>
    </location>
</feature>
<dbReference type="Pfam" id="PF01535">
    <property type="entry name" value="PPR"/>
    <property type="match status" value="4"/>
</dbReference>
<evidence type="ECO:0000256" key="1">
    <source>
        <dbReference type="ARBA" id="ARBA00022737"/>
    </source>
</evidence>
<dbReference type="GO" id="GO:0009451">
    <property type="term" value="P:RNA modification"/>
    <property type="evidence" value="ECO:0007669"/>
    <property type="project" value="InterPro"/>
</dbReference>
<accession>A0A0E0LFE8</accession>
<dbReference type="PROSITE" id="PS51375">
    <property type="entry name" value="PPR"/>
    <property type="match status" value="7"/>
</dbReference>
<name>A0A0E0LFE8_ORYPU</name>
<evidence type="ECO:0000313" key="5">
    <source>
        <dbReference type="EnsemblPlants" id="OPUNC06G24460.1"/>
    </source>
</evidence>
<dbReference type="STRING" id="4537.A0A0E0LFE8"/>
<feature type="repeat" description="PPR" evidence="3">
    <location>
        <begin position="305"/>
        <end position="339"/>
    </location>
</feature>
<dbReference type="FunFam" id="1.25.40.10:FF:000158">
    <property type="entry name" value="pentatricopeptide repeat-containing protein At2g33680"/>
    <property type="match status" value="1"/>
</dbReference>
<evidence type="ECO:0000259" key="4">
    <source>
        <dbReference type="Pfam" id="PF14432"/>
    </source>
</evidence>
<proteinExistence type="predicted"/>
<keyword evidence="1" id="KW-0677">Repeat</keyword>
<keyword evidence="2" id="KW-0809">Transit peptide</keyword>
<dbReference type="FunFam" id="1.25.40.10:FF:000441">
    <property type="entry name" value="Pentatricopeptide repeat-containing protein mitochondrial"/>
    <property type="match status" value="1"/>
</dbReference>
<reference evidence="5" key="1">
    <citation type="submission" date="2015-04" db="UniProtKB">
        <authorList>
            <consortium name="EnsemblPlants"/>
        </authorList>
    </citation>
    <scope>IDENTIFICATION</scope>
</reference>
<keyword evidence="6" id="KW-1185">Reference proteome</keyword>
<dbReference type="PANTHER" id="PTHR47926">
    <property type="entry name" value="PENTATRICOPEPTIDE REPEAT-CONTAINING PROTEIN"/>
    <property type="match status" value="1"/>
</dbReference>
<feature type="repeat" description="PPR" evidence="3">
    <location>
        <begin position="939"/>
        <end position="973"/>
    </location>
</feature>
<dbReference type="FunFam" id="1.25.40.10:FF:000280">
    <property type="entry name" value="Pentatricopeptide repeat-containing protein"/>
    <property type="match status" value="1"/>
</dbReference>
<protein>
    <recommendedName>
        <fullName evidence="4">DYW domain-containing protein</fullName>
    </recommendedName>
</protein>
<dbReference type="HOGENOM" id="CLU_002332_0_0_1"/>
<evidence type="ECO:0000313" key="6">
    <source>
        <dbReference type="Proteomes" id="UP000026962"/>
    </source>
</evidence>
<feature type="repeat" description="PPR" evidence="3">
    <location>
        <begin position="1041"/>
        <end position="1075"/>
    </location>
</feature>
<dbReference type="GO" id="GO:0008270">
    <property type="term" value="F:zinc ion binding"/>
    <property type="evidence" value="ECO:0007669"/>
    <property type="project" value="InterPro"/>
</dbReference>
<reference evidence="5" key="2">
    <citation type="submission" date="2018-05" db="EMBL/GenBank/DDBJ databases">
        <title>OpunRS2 (Oryza punctata Reference Sequence Version 2).</title>
        <authorList>
            <person name="Zhang J."/>
            <person name="Kudrna D."/>
            <person name="Lee S."/>
            <person name="Talag J."/>
            <person name="Welchert J."/>
            <person name="Wing R.A."/>
        </authorList>
    </citation>
    <scope>NUCLEOTIDE SEQUENCE [LARGE SCALE GENOMIC DNA]</scope>
</reference>
<dbReference type="Pfam" id="PF12854">
    <property type="entry name" value="PPR_1"/>
    <property type="match status" value="1"/>
</dbReference>
<sequence>MPPAPWPTPRTVRQAAELHGRLTTSGRLLHAPYARHLLNSLVNCLLPSEPLHLRYALHLFDRMPPSTFLFDTALRACFRAGDSSGDPGLPFLLFRRMRRAGVRPDGFTFHFLFKCSSSRPHALLCTMLHAACLRTMLPSAAPFVASSLIHMYTEVGLAGDARRAFDEIPVKDAISWTMVITGLAKMGMICDARLLLAQAPVRDVISWTSLIAAYSRASRAKEAVDCFKSMLSEGIAPDKVTIISLLSACAQLKDLELGLSLHSLVKEKGMSMSENLVVALIDMYAKCGDFGHAREVFDAVGRGRRPQSWTAIIDGYCKHGHVDVARSLFDQMEVRDIITFYSMITGYIHSGQLREALLLFMNMRRHDLRVDNFTVVSLLTACASLGALPQGRALHACIELRLVETDIYLGTALLDMYMKCGRVNEATIVFQRMGKRDVHAWTAMIAGLAFNGMGKAALEHFYQMRCDGFQPNSISYIAVLTACSHSCLLNEGRLYFDEMRILYNIHPQIEHYGCMIDLLGRNGLLDEAMDLVKTMPMQPNSVIWASILSACRVHKRIDLAQCATEHLLKIEPDEDAVYVQLYNIYIDSRKWEDASKIRMLMEERQVKKTAGYSSVTVAGQVHKFVVSDKSHPQILEIIAMLEKISHRLKSAGYSPITSQITVDVDEEEKEQTLLAHSEKLAIAFGLISLAPNLPVHIIKNLREKEVSCVTESITVGLLSVQSSSLWQVVCASVAMAVRDVASLNRMITGFIRDGLADRARAVYSWMISVGIRETPHTFSTILGVCNSYEGLQLHGRVLALGLSCNPFVGSALVNHYMHVESPGSALSLFRQLPLRNTAMCNVVLRGLGNLKLTEEVICCFLDMRRQCLELNGLSYCYAMKGCCQNVEWLEQGRQLHGVVLKAGWIPSNIFLSNSLVDLYSAIGDSVDTEKALSDILSEDVISWNSIVAMHTDRGHMKEAVYYLKQMLWHRKMPSIRSFVGLFVLSGKTGDRQLGVQIHGIVHKLGFGCSSVHVQTTLIDMYGKYCCFDSSLAIFNEIPSIALECCNSLITSSLRCNMFNAALEILHHMIVEGVTPDDVTFSATMKAISLSASPSLTSCQMLHSCLVKLGFEKDMAVCSSLITTYARAGQLSSSHLIFEGLLDPNVICFTAIISACARYGDGAQAMELFDKMVSSGLKPDDVTFLCAIAGCDQAGMFEEGRLVIELMRASRELDPDERHFACMVNLLSRAGFVKEAMEMMEQSPLRHYTKAWSSLLQSCKAHGENVLGKRAANMLIDVGRKDPATTLQVSIFFNDIGDRETALRIKEMTNVKEEKESGHSLIEAALKKKVPIELVQKWLWCPRFQNGQSRGLGILSSPLPHSTSAHHHLHFHFPTLSLCISSSWLATPLVPPLPLVIPSLPELSLFSASLQDSLLGLQTRAGERLRRGLGYEVWWERRRHVRSGRRQVWQKLEENNREFFKAYYLRLMLKNQITAFNKLLEDQLRIINKEYHPGPSSMPLPNGSNSNLLKQNPCFLSESTPMPAMPDDVMCNGSSSGIVDRAQSSDQLIYAGKDIQGLHSSMDASSLLPVQNANSVLFGVDNGTTIKTESGYSSNGNFGFCGSAFLESCQSIGDASGGSFSSSELNGQPLDDSILDIESSSFGFLSQLPRNFFSDLPEDFSQSAEILDNYGKSPFLPSEQNNFSDSTGGEHTG</sequence>
<dbReference type="InterPro" id="IPR046848">
    <property type="entry name" value="E_motif"/>
</dbReference>
<evidence type="ECO:0000256" key="2">
    <source>
        <dbReference type="ARBA" id="ARBA00022946"/>
    </source>
</evidence>
<dbReference type="Pfam" id="PF20431">
    <property type="entry name" value="E_motif"/>
    <property type="match status" value="1"/>
</dbReference>
<dbReference type="InterPro" id="IPR046849">
    <property type="entry name" value="E2_motif"/>
</dbReference>
<feature type="domain" description="DYW" evidence="4">
    <location>
        <begin position="652"/>
        <end position="702"/>
    </location>
</feature>
<dbReference type="NCBIfam" id="TIGR00756">
    <property type="entry name" value="PPR"/>
    <property type="match status" value="5"/>
</dbReference>
<dbReference type="InterPro" id="IPR046960">
    <property type="entry name" value="PPR_At4g14850-like_plant"/>
</dbReference>
<dbReference type="FunFam" id="1.25.40.10:FF:000231">
    <property type="entry name" value="Pentatricopeptide repeat-containing protein chloroplastic"/>
    <property type="match status" value="1"/>
</dbReference>
<dbReference type="EnsemblPlants" id="OPUNC06G24460.1">
    <property type="protein sequence ID" value="OPUNC06G24460.1"/>
    <property type="gene ID" value="OPUNC06G24460"/>
</dbReference>